<dbReference type="EMBL" id="JAAVJD010000002">
    <property type="protein sequence ID" value="NJQ04097.1"/>
    <property type="molecule type" value="Genomic_DNA"/>
</dbReference>
<reference evidence="2 3" key="1">
    <citation type="submission" date="2020-03" db="EMBL/GenBank/DDBJ databases">
        <title>Draft genome of Streptomyces sp. ventii, isolated from the Axial Seamount in the Pacific Ocean, and resequencing of the two type strains Streptomyces lonarensis strain NCL 716 and Streptomyces bohaiensis strain 11A07.</title>
        <authorList>
            <person name="Loughran R.M."/>
            <person name="Pfannmuller K.M."/>
            <person name="Wasson B.J."/>
            <person name="Deadmond M.C."/>
            <person name="Paddock B.E."/>
            <person name="Koyack M.J."/>
            <person name="Gallegos D.A."/>
            <person name="Mitchell E.A."/>
            <person name="Ushijima B."/>
            <person name="Saw J.H."/>
            <person name="Mcphail K.L."/>
            <person name="Videau P."/>
        </authorList>
    </citation>
    <scope>NUCLEOTIDE SEQUENCE [LARGE SCALE GENOMIC DNA]</scope>
    <source>
        <strain evidence="2 3">NCL716</strain>
    </source>
</reference>
<evidence type="ECO:0000313" key="3">
    <source>
        <dbReference type="Proteomes" id="UP000578686"/>
    </source>
</evidence>
<feature type="region of interest" description="Disordered" evidence="1">
    <location>
        <begin position="81"/>
        <end position="102"/>
    </location>
</feature>
<proteinExistence type="predicted"/>
<protein>
    <submittedName>
        <fullName evidence="2">Uncharacterized protein</fullName>
    </submittedName>
</protein>
<accession>A0A7X6CWW9</accession>
<evidence type="ECO:0000313" key="2">
    <source>
        <dbReference type="EMBL" id="NJQ04097.1"/>
    </source>
</evidence>
<name>A0A7X6CWW9_9ACTN</name>
<sequence>MTALTDAEYAYLCSELGEADRADLDRRHQRLGSFQAVALEVLQDRRAALLSDPLTVTVQGVATVNSAENVRALERQIEGMTASSMREEESSTPAFIIRRPSR</sequence>
<keyword evidence="3" id="KW-1185">Reference proteome</keyword>
<gene>
    <name evidence="2" type="ORF">HCN56_00525</name>
</gene>
<comment type="caution">
    <text evidence="2">The sequence shown here is derived from an EMBL/GenBank/DDBJ whole genome shotgun (WGS) entry which is preliminary data.</text>
</comment>
<dbReference type="RefSeq" id="WP_167967402.1">
    <property type="nucleotide sequence ID" value="NZ_BHZG01000021.1"/>
</dbReference>
<dbReference type="AlphaFoldDB" id="A0A7X6CWW9"/>
<evidence type="ECO:0000256" key="1">
    <source>
        <dbReference type="SAM" id="MobiDB-lite"/>
    </source>
</evidence>
<dbReference type="Proteomes" id="UP000578686">
    <property type="component" value="Unassembled WGS sequence"/>
</dbReference>
<organism evidence="2 3">
    <name type="scientific">Streptomyces lonarensis</name>
    <dbReference type="NCBI Taxonomy" id="700599"/>
    <lineage>
        <taxon>Bacteria</taxon>
        <taxon>Bacillati</taxon>
        <taxon>Actinomycetota</taxon>
        <taxon>Actinomycetes</taxon>
        <taxon>Kitasatosporales</taxon>
        <taxon>Streptomycetaceae</taxon>
        <taxon>Streptomyces</taxon>
    </lineage>
</organism>